<evidence type="ECO:0000256" key="6">
    <source>
        <dbReference type="ARBA" id="ARBA00022989"/>
    </source>
</evidence>
<protein>
    <recommendedName>
        <fullName evidence="9">TRAP transporter small permease protein</fullName>
    </recommendedName>
</protein>
<comment type="function">
    <text evidence="9">Part of the tripartite ATP-independent periplasmic (TRAP) transport system.</text>
</comment>
<dbReference type="EMBL" id="JBHTMN010000007">
    <property type="protein sequence ID" value="MFD1382998.1"/>
    <property type="molecule type" value="Genomic_DNA"/>
</dbReference>
<gene>
    <name evidence="11" type="ORF">ACFQ45_06455</name>
</gene>
<keyword evidence="4 9" id="KW-0997">Cell inner membrane</keyword>
<accession>A0ABW4B0H1</accession>
<organism evidence="11 12">
    <name type="scientific">Rhodanobacter aciditrophus</name>
    <dbReference type="NCBI Taxonomy" id="1623218"/>
    <lineage>
        <taxon>Bacteria</taxon>
        <taxon>Pseudomonadati</taxon>
        <taxon>Pseudomonadota</taxon>
        <taxon>Gammaproteobacteria</taxon>
        <taxon>Lysobacterales</taxon>
        <taxon>Rhodanobacteraceae</taxon>
        <taxon>Rhodanobacter</taxon>
    </lineage>
</organism>
<keyword evidence="6 9" id="KW-1133">Transmembrane helix</keyword>
<feature type="transmembrane region" description="Helical" evidence="9">
    <location>
        <begin position="99"/>
        <end position="117"/>
    </location>
</feature>
<evidence type="ECO:0000256" key="3">
    <source>
        <dbReference type="ARBA" id="ARBA00022475"/>
    </source>
</evidence>
<evidence type="ECO:0000313" key="11">
    <source>
        <dbReference type="EMBL" id="MFD1382998.1"/>
    </source>
</evidence>
<name>A0ABW4B0H1_9GAMM</name>
<feature type="transmembrane region" description="Helical" evidence="9">
    <location>
        <begin position="62"/>
        <end position="78"/>
    </location>
</feature>
<comment type="subunit">
    <text evidence="9">The complex comprises the extracytoplasmic solute receptor protein and the two transmembrane proteins.</text>
</comment>
<keyword evidence="2 9" id="KW-0813">Transport</keyword>
<evidence type="ECO:0000259" key="10">
    <source>
        <dbReference type="Pfam" id="PF04290"/>
    </source>
</evidence>
<evidence type="ECO:0000313" key="12">
    <source>
        <dbReference type="Proteomes" id="UP001597059"/>
    </source>
</evidence>
<dbReference type="RefSeq" id="WP_377366175.1">
    <property type="nucleotide sequence ID" value="NZ_JBHTMN010000007.1"/>
</dbReference>
<evidence type="ECO:0000256" key="2">
    <source>
        <dbReference type="ARBA" id="ARBA00022448"/>
    </source>
</evidence>
<comment type="subcellular location">
    <subcellularLocation>
        <location evidence="1 9">Cell inner membrane</location>
        <topology evidence="1 9">Multi-pass membrane protein</topology>
    </subcellularLocation>
</comment>
<comment type="caution">
    <text evidence="11">The sequence shown here is derived from an EMBL/GenBank/DDBJ whole genome shotgun (WGS) entry which is preliminary data.</text>
</comment>
<evidence type="ECO:0000256" key="7">
    <source>
        <dbReference type="ARBA" id="ARBA00023136"/>
    </source>
</evidence>
<reference evidence="12" key="1">
    <citation type="journal article" date="2019" name="Int. J. Syst. Evol. Microbiol.">
        <title>The Global Catalogue of Microorganisms (GCM) 10K type strain sequencing project: providing services to taxonomists for standard genome sequencing and annotation.</title>
        <authorList>
            <consortium name="The Broad Institute Genomics Platform"/>
            <consortium name="The Broad Institute Genome Sequencing Center for Infectious Disease"/>
            <person name="Wu L."/>
            <person name="Ma J."/>
        </authorList>
    </citation>
    <scope>NUCLEOTIDE SEQUENCE [LARGE SCALE GENOMIC DNA]</scope>
    <source>
        <strain evidence="12">JCM 30774</strain>
    </source>
</reference>
<dbReference type="InterPro" id="IPR055348">
    <property type="entry name" value="DctQ"/>
</dbReference>
<keyword evidence="5 9" id="KW-0812">Transmembrane</keyword>
<evidence type="ECO:0000256" key="8">
    <source>
        <dbReference type="ARBA" id="ARBA00038436"/>
    </source>
</evidence>
<feature type="transmembrane region" description="Helical" evidence="9">
    <location>
        <begin position="144"/>
        <end position="166"/>
    </location>
</feature>
<keyword evidence="12" id="KW-1185">Reference proteome</keyword>
<keyword evidence="7 9" id="KW-0472">Membrane</keyword>
<evidence type="ECO:0000256" key="4">
    <source>
        <dbReference type="ARBA" id="ARBA00022519"/>
    </source>
</evidence>
<evidence type="ECO:0000256" key="9">
    <source>
        <dbReference type="RuleBase" id="RU369079"/>
    </source>
</evidence>
<dbReference type="PANTHER" id="PTHR35011:SF4">
    <property type="entry name" value="SLL1102 PROTEIN"/>
    <property type="match status" value="1"/>
</dbReference>
<dbReference type="Pfam" id="PF04290">
    <property type="entry name" value="DctQ"/>
    <property type="match status" value="1"/>
</dbReference>
<keyword evidence="3" id="KW-1003">Cell membrane</keyword>
<proteinExistence type="inferred from homology"/>
<evidence type="ECO:0000256" key="5">
    <source>
        <dbReference type="ARBA" id="ARBA00022692"/>
    </source>
</evidence>
<comment type="similarity">
    <text evidence="8 9">Belongs to the TRAP transporter small permease family.</text>
</comment>
<dbReference type="Proteomes" id="UP001597059">
    <property type="component" value="Unassembled WGS sequence"/>
</dbReference>
<dbReference type="InterPro" id="IPR007387">
    <property type="entry name" value="TRAP_DctQ"/>
</dbReference>
<feature type="transmembrane region" description="Helical" evidence="9">
    <location>
        <begin position="28"/>
        <end position="50"/>
    </location>
</feature>
<feature type="domain" description="Tripartite ATP-independent periplasmic transporters DctQ component" evidence="10">
    <location>
        <begin position="36"/>
        <end position="169"/>
    </location>
</feature>
<evidence type="ECO:0000256" key="1">
    <source>
        <dbReference type="ARBA" id="ARBA00004429"/>
    </source>
</evidence>
<dbReference type="PANTHER" id="PTHR35011">
    <property type="entry name" value="2,3-DIKETO-L-GULONATE TRAP TRANSPORTER SMALL PERMEASE PROTEIN YIAM"/>
    <property type="match status" value="1"/>
</dbReference>
<sequence>MSHSDTDALPTVPFAMFLEKIVLASGRLFAWAYVALIVVILAQVILRYGFNHGMVLLEELQWHLYAIGVMFGVSYAQVTNSHIRVDLFHATLSQRARHGWEIFGIVFLLFPFIYVVFDTSLPFVYDAWRIGETSASPTGLSYRWLIKSVIPLSFALLFLASLARLIRTIAALRRG</sequence>